<organism evidence="2 3">
    <name type="scientific">Rangifer tarandus platyrhynchus</name>
    <name type="common">Svalbard reindeer</name>
    <dbReference type="NCBI Taxonomy" id="3082113"/>
    <lineage>
        <taxon>Eukaryota</taxon>
        <taxon>Metazoa</taxon>
        <taxon>Chordata</taxon>
        <taxon>Craniata</taxon>
        <taxon>Vertebrata</taxon>
        <taxon>Euteleostomi</taxon>
        <taxon>Mammalia</taxon>
        <taxon>Eutheria</taxon>
        <taxon>Laurasiatheria</taxon>
        <taxon>Artiodactyla</taxon>
        <taxon>Ruminantia</taxon>
        <taxon>Pecora</taxon>
        <taxon>Cervidae</taxon>
        <taxon>Odocoileinae</taxon>
        <taxon>Rangifer</taxon>
    </lineage>
</organism>
<sequence length="180" mass="19151">MRAPPSDWQPGTAHARPPGNARASPRQRPRLPGCARRAGRSRLGARTRTAGGAGSLGERGRAREGGGGDSERRGRAREGEEARLGDLAEDPDVEALVQPRSKVSTVRPRRPRASLCRNSCLPPSCLAFLTTLFLSVNTSGPREKLPFLCDHRSVDVASYVCTLVLLALCAGPGEGPLLLP</sequence>
<accession>A0ABN9A7N7</accession>
<evidence type="ECO:0000313" key="3">
    <source>
        <dbReference type="Proteomes" id="UP001176941"/>
    </source>
</evidence>
<dbReference type="Proteomes" id="UP001176941">
    <property type="component" value="Chromosome 9"/>
</dbReference>
<gene>
    <name evidence="2" type="ORF">MRATA1EN1_LOCUS28901</name>
</gene>
<name>A0ABN9A7N7_RANTA</name>
<reference evidence="2" key="1">
    <citation type="submission" date="2023-04" db="EMBL/GenBank/DDBJ databases">
        <authorList>
            <consortium name="ELIXIR-Norway"/>
        </authorList>
    </citation>
    <scope>NUCLEOTIDE SEQUENCE [LARGE SCALE GENOMIC DNA]</scope>
</reference>
<keyword evidence="3" id="KW-1185">Reference proteome</keyword>
<feature type="compositionally biased region" description="Basic and acidic residues" evidence="1">
    <location>
        <begin position="58"/>
        <end position="86"/>
    </location>
</feature>
<evidence type="ECO:0000256" key="1">
    <source>
        <dbReference type="SAM" id="MobiDB-lite"/>
    </source>
</evidence>
<evidence type="ECO:0000313" key="2">
    <source>
        <dbReference type="EMBL" id="CAI9179939.1"/>
    </source>
</evidence>
<proteinExistence type="predicted"/>
<feature type="region of interest" description="Disordered" evidence="1">
    <location>
        <begin position="1"/>
        <end position="105"/>
    </location>
</feature>
<protein>
    <submittedName>
        <fullName evidence="2">Uncharacterized protein</fullName>
    </submittedName>
</protein>
<dbReference type="EMBL" id="OX459945">
    <property type="protein sequence ID" value="CAI9179939.1"/>
    <property type="molecule type" value="Genomic_DNA"/>
</dbReference>